<feature type="transmembrane region" description="Helical" evidence="7">
    <location>
        <begin position="31"/>
        <end position="53"/>
    </location>
</feature>
<keyword evidence="6 7" id="KW-0472">Membrane</keyword>
<evidence type="ECO:0000256" key="4">
    <source>
        <dbReference type="ARBA" id="ARBA00022692"/>
    </source>
</evidence>
<keyword evidence="10" id="KW-1185">Reference proteome</keyword>
<feature type="domain" description="Peptidase S54 rhomboid" evidence="8">
    <location>
        <begin position="84"/>
        <end position="239"/>
    </location>
</feature>
<comment type="subcellular location">
    <subcellularLocation>
        <location evidence="1">Membrane</location>
        <topology evidence="1">Multi-pass membrane protein</topology>
    </subcellularLocation>
</comment>
<dbReference type="Pfam" id="PF01694">
    <property type="entry name" value="Rhomboid"/>
    <property type="match status" value="1"/>
</dbReference>
<evidence type="ECO:0000256" key="3">
    <source>
        <dbReference type="ARBA" id="ARBA00022519"/>
    </source>
</evidence>
<evidence type="ECO:0000256" key="1">
    <source>
        <dbReference type="ARBA" id="ARBA00004141"/>
    </source>
</evidence>
<comment type="caution">
    <text evidence="9">The sequence shown here is derived from an EMBL/GenBank/DDBJ whole genome shotgun (WGS) entry which is preliminary data.</text>
</comment>
<keyword evidence="2" id="KW-1003">Cell membrane</keyword>
<sequence>MSSERNTVGNGDVPSDDIMPTPSTEPPIFNIPAPVLVALGVIVGMHLLMVYVFPLDIGAWLSVELGFSPVRYVIPFSDQSLAWVWSPITYSVLHGGWEHLIFNSLWLVAFGAPVAKRVGAARFLAFWIASAAAAAALHLFVNWGASSLLVGASGVIAALMGAACRFAFGGRRVGRGGGDARPPLLSVGQSLHEKTVRVFVLIWFIGNFAIAFGLPVMGAGGANIAWDAHIGGFIFGFFCFPLFDFRGTRGFSP</sequence>
<gene>
    <name evidence="9" type="ORF">FAA97_03420</name>
</gene>
<feature type="transmembrane region" description="Helical" evidence="7">
    <location>
        <begin position="198"/>
        <end position="218"/>
    </location>
</feature>
<keyword evidence="3" id="KW-0997">Cell inner membrane</keyword>
<accession>A0A4S8P772</accession>
<feature type="transmembrane region" description="Helical" evidence="7">
    <location>
        <begin position="147"/>
        <end position="168"/>
    </location>
</feature>
<evidence type="ECO:0000256" key="6">
    <source>
        <dbReference type="ARBA" id="ARBA00023136"/>
    </source>
</evidence>
<protein>
    <submittedName>
        <fullName evidence="9">Rhomboid family intramembrane serine protease</fullName>
    </submittedName>
</protein>
<dbReference type="InterPro" id="IPR022764">
    <property type="entry name" value="Peptidase_S54_rhomboid_dom"/>
</dbReference>
<dbReference type="OrthoDB" id="9797190at2"/>
<organism evidence="9 10">
    <name type="scientific">Peteryoungia ipomoeae</name>
    <dbReference type="NCBI Taxonomy" id="1210932"/>
    <lineage>
        <taxon>Bacteria</taxon>
        <taxon>Pseudomonadati</taxon>
        <taxon>Pseudomonadota</taxon>
        <taxon>Alphaproteobacteria</taxon>
        <taxon>Hyphomicrobiales</taxon>
        <taxon>Rhizobiaceae</taxon>
        <taxon>Peteryoungia</taxon>
    </lineage>
</organism>
<dbReference type="Proteomes" id="UP000308828">
    <property type="component" value="Unassembled WGS sequence"/>
</dbReference>
<keyword evidence="9" id="KW-0378">Hydrolase</keyword>
<dbReference type="GO" id="GO:0006508">
    <property type="term" value="P:proteolysis"/>
    <property type="evidence" value="ECO:0007669"/>
    <property type="project" value="UniProtKB-KW"/>
</dbReference>
<feature type="transmembrane region" description="Helical" evidence="7">
    <location>
        <begin position="224"/>
        <end position="243"/>
    </location>
</feature>
<proteinExistence type="predicted"/>
<keyword evidence="4 7" id="KW-0812">Transmembrane</keyword>
<dbReference type="GO" id="GO:0016020">
    <property type="term" value="C:membrane"/>
    <property type="evidence" value="ECO:0007669"/>
    <property type="project" value="UniProtKB-SubCell"/>
</dbReference>
<dbReference type="GO" id="GO:0004252">
    <property type="term" value="F:serine-type endopeptidase activity"/>
    <property type="evidence" value="ECO:0007669"/>
    <property type="project" value="InterPro"/>
</dbReference>
<dbReference type="PANTHER" id="PTHR43066:SF26">
    <property type="entry name" value="RHOMBOID PROTEASE GLPG"/>
    <property type="match status" value="1"/>
</dbReference>
<dbReference type="PANTHER" id="PTHR43066">
    <property type="entry name" value="RHOMBOID-RELATED PROTEIN"/>
    <property type="match status" value="1"/>
</dbReference>
<evidence type="ECO:0000313" key="10">
    <source>
        <dbReference type="Proteomes" id="UP000308828"/>
    </source>
</evidence>
<evidence type="ECO:0000313" key="9">
    <source>
        <dbReference type="EMBL" id="THV25265.1"/>
    </source>
</evidence>
<evidence type="ECO:0000256" key="2">
    <source>
        <dbReference type="ARBA" id="ARBA00022475"/>
    </source>
</evidence>
<reference evidence="9 10" key="1">
    <citation type="submission" date="2019-04" db="EMBL/GenBank/DDBJ databases">
        <title>Genome sequence of strain shin9-1.</title>
        <authorList>
            <person name="Gao J."/>
            <person name="Sun J."/>
        </authorList>
    </citation>
    <scope>NUCLEOTIDE SEQUENCE [LARGE SCALE GENOMIC DNA]</scope>
    <source>
        <strain evidence="10">shin9-1</strain>
    </source>
</reference>
<evidence type="ECO:0000256" key="7">
    <source>
        <dbReference type="SAM" id="Phobius"/>
    </source>
</evidence>
<keyword evidence="5 7" id="KW-1133">Transmembrane helix</keyword>
<dbReference type="InterPro" id="IPR035952">
    <property type="entry name" value="Rhomboid-like_sf"/>
</dbReference>
<name>A0A4S8P772_9HYPH</name>
<dbReference type="SUPFAM" id="SSF144091">
    <property type="entry name" value="Rhomboid-like"/>
    <property type="match status" value="1"/>
</dbReference>
<dbReference type="EMBL" id="STGV01000001">
    <property type="protein sequence ID" value="THV25265.1"/>
    <property type="molecule type" value="Genomic_DNA"/>
</dbReference>
<dbReference type="AlphaFoldDB" id="A0A4S8P772"/>
<dbReference type="Gene3D" id="1.20.1540.10">
    <property type="entry name" value="Rhomboid-like"/>
    <property type="match status" value="1"/>
</dbReference>
<evidence type="ECO:0000256" key="5">
    <source>
        <dbReference type="ARBA" id="ARBA00022989"/>
    </source>
</evidence>
<feature type="transmembrane region" description="Helical" evidence="7">
    <location>
        <begin position="123"/>
        <end position="141"/>
    </location>
</feature>
<keyword evidence="9" id="KW-0645">Protease</keyword>
<evidence type="ECO:0000259" key="8">
    <source>
        <dbReference type="Pfam" id="PF01694"/>
    </source>
</evidence>
<dbReference type="RefSeq" id="WP_136597112.1">
    <property type="nucleotide sequence ID" value="NZ_STGV01000001.1"/>
</dbReference>